<name>A0ABR1YYW2_9PEZI</name>
<organism evidence="2 3">
    <name type="scientific">Phyllosticta capitalensis</name>
    <dbReference type="NCBI Taxonomy" id="121624"/>
    <lineage>
        <taxon>Eukaryota</taxon>
        <taxon>Fungi</taxon>
        <taxon>Dikarya</taxon>
        <taxon>Ascomycota</taxon>
        <taxon>Pezizomycotina</taxon>
        <taxon>Dothideomycetes</taxon>
        <taxon>Dothideomycetes incertae sedis</taxon>
        <taxon>Botryosphaeriales</taxon>
        <taxon>Phyllostictaceae</taxon>
        <taxon>Phyllosticta</taxon>
    </lineage>
</organism>
<protein>
    <submittedName>
        <fullName evidence="2">Uncharacterized protein</fullName>
    </submittedName>
</protein>
<comment type="caution">
    <text evidence="2">The sequence shown here is derived from an EMBL/GenBank/DDBJ whole genome shotgun (WGS) entry which is preliminary data.</text>
</comment>
<evidence type="ECO:0000313" key="3">
    <source>
        <dbReference type="Proteomes" id="UP001492380"/>
    </source>
</evidence>
<evidence type="ECO:0000256" key="1">
    <source>
        <dbReference type="SAM" id="MobiDB-lite"/>
    </source>
</evidence>
<sequence length="202" mass="23471">MAPTDPPPKKKWQPWWRRQQQQQQQEQSTNSEMTPTKAACIIKLRHSDDMSFAEIGEWAKVSEEAAREVGARAEAFCRERHGEREWTSREMIEMCEIEDEELKRKEREAAERRSASGFSASESLRNCSAHFVKDFKQREYLLPISTSMLSSIHRVFDQRIVFPIILSNLLTLPSSPVLQRSLQSSPLRPLQTPVARRNRKCS</sequence>
<gene>
    <name evidence="2" type="ORF">HDK90DRAFT_462787</name>
</gene>
<dbReference type="Proteomes" id="UP001492380">
    <property type="component" value="Unassembled WGS sequence"/>
</dbReference>
<evidence type="ECO:0000313" key="2">
    <source>
        <dbReference type="EMBL" id="KAK8243901.1"/>
    </source>
</evidence>
<feature type="region of interest" description="Disordered" evidence="1">
    <location>
        <begin position="182"/>
        <end position="202"/>
    </location>
</feature>
<reference evidence="2 3" key="1">
    <citation type="submission" date="2024-04" db="EMBL/GenBank/DDBJ databases">
        <title>Phyllosticta paracitricarpa is synonymous to the EU quarantine fungus P. citricarpa based on phylogenomic analyses.</title>
        <authorList>
            <consortium name="Lawrence Berkeley National Laboratory"/>
            <person name="Van Ingen-Buijs V.A."/>
            <person name="Van Westerhoven A.C."/>
            <person name="Haridas S."/>
            <person name="Skiadas P."/>
            <person name="Martin F."/>
            <person name="Groenewald J.Z."/>
            <person name="Crous P.W."/>
            <person name="Seidl M.F."/>
        </authorList>
    </citation>
    <scope>NUCLEOTIDE SEQUENCE [LARGE SCALE GENOMIC DNA]</scope>
    <source>
        <strain evidence="2 3">CBS 123374</strain>
    </source>
</reference>
<proteinExistence type="predicted"/>
<feature type="region of interest" description="Disordered" evidence="1">
    <location>
        <begin position="1"/>
        <end position="35"/>
    </location>
</feature>
<keyword evidence="3" id="KW-1185">Reference proteome</keyword>
<feature type="compositionally biased region" description="Low complexity" evidence="1">
    <location>
        <begin position="13"/>
        <end position="25"/>
    </location>
</feature>
<accession>A0ABR1YYW2</accession>
<dbReference type="InterPro" id="IPR013324">
    <property type="entry name" value="RNA_pol_sigma_r3/r4-like"/>
</dbReference>
<dbReference type="EMBL" id="JBBWRZ010000002">
    <property type="protein sequence ID" value="KAK8243901.1"/>
    <property type="molecule type" value="Genomic_DNA"/>
</dbReference>
<dbReference type="SUPFAM" id="SSF88659">
    <property type="entry name" value="Sigma3 and sigma4 domains of RNA polymerase sigma factors"/>
    <property type="match status" value="1"/>
</dbReference>